<reference evidence="4" key="1">
    <citation type="submission" date="2014-11" db="EMBL/GenBank/DDBJ databases">
        <authorList>
            <person name="Otto D Thomas"/>
            <person name="Naeem Raeece"/>
        </authorList>
    </citation>
    <scope>NUCLEOTIDE SEQUENCE</scope>
</reference>
<proteinExistence type="predicted"/>
<feature type="compositionally biased region" description="Low complexity" evidence="2">
    <location>
        <begin position="137"/>
        <end position="146"/>
    </location>
</feature>
<sequence>MSRLLFSHCHFSVQTRRLSVSIFRKNSRVAAHLKIYRSHPSSVAGALVCDINGFLSRGVALERRRDFAPSPPSNSPPSSESSPLCGSAANPRIFRVHFGSFTPGLASFRSLRRGFTSSAAAPSDSREPSPPSPPSSETPGRSSESETVGAKQSETLPGSLEWWDDLLRRIVAAHGKRQDDLLAAVEDFLHTAKEVPIKADSETVDSSPSGASVSSLRTIVREARELAGEYAALQREKTGLVHFAMIDPESSFKETIGIGMVMFFGAFSAAVHPLFIPPFLASSVFWYRANTFARRKDKARDRLDEVMREIPEAAHKVDKQVALLLVKAAEAARQSVASSDALSFFEDVELRAVLETAEEFLKEEEKKSKDSSGA</sequence>
<evidence type="ECO:0000256" key="3">
    <source>
        <dbReference type="SAM" id="Phobius"/>
    </source>
</evidence>
<dbReference type="EMBL" id="CDMZ01003850">
    <property type="protein sequence ID" value="CEM47812.1"/>
    <property type="molecule type" value="Genomic_DNA"/>
</dbReference>
<organism evidence="4">
    <name type="scientific">Chromera velia CCMP2878</name>
    <dbReference type="NCBI Taxonomy" id="1169474"/>
    <lineage>
        <taxon>Eukaryota</taxon>
        <taxon>Sar</taxon>
        <taxon>Alveolata</taxon>
        <taxon>Colpodellida</taxon>
        <taxon>Chromeraceae</taxon>
        <taxon>Chromera</taxon>
    </lineage>
</organism>
<dbReference type="AlphaFoldDB" id="A0A0G4HTS5"/>
<feature type="coiled-coil region" evidence="1">
    <location>
        <begin position="289"/>
        <end position="316"/>
    </location>
</feature>
<protein>
    <submittedName>
        <fullName evidence="4">Uncharacterized protein</fullName>
    </submittedName>
</protein>
<feature type="region of interest" description="Disordered" evidence="2">
    <location>
        <begin position="116"/>
        <end position="154"/>
    </location>
</feature>
<gene>
    <name evidence="4" type="ORF">Cvel_31566</name>
</gene>
<keyword evidence="3" id="KW-0472">Membrane</keyword>
<evidence type="ECO:0000256" key="1">
    <source>
        <dbReference type="SAM" id="Coils"/>
    </source>
</evidence>
<name>A0A0G4HTS5_9ALVE</name>
<feature type="region of interest" description="Disordered" evidence="2">
    <location>
        <begin position="65"/>
        <end position="86"/>
    </location>
</feature>
<accession>A0A0G4HTS5</accession>
<evidence type="ECO:0000313" key="4">
    <source>
        <dbReference type="EMBL" id="CEM47812.1"/>
    </source>
</evidence>
<dbReference type="VEuPathDB" id="CryptoDB:Cvel_31566"/>
<feature type="transmembrane region" description="Helical" evidence="3">
    <location>
        <begin position="260"/>
        <end position="287"/>
    </location>
</feature>
<keyword evidence="3" id="KW-1133">Transmembrane helix</keyword>
<keyword evidence="3" id="KW-0812">Transmembrane</keyword>
<evidence type="ECO:0000256" key="2">
    <source>
        <dbReference type="SAM" id="MobiDB-lite"/>
    </source>
</evidence>
<keyword evidence="1" id="KW-0175">Coiled coil</keyword>